<evidence type="ECO:0000256" key="3">
    <source>
        <dbReference type="ARBA" id="ARBA00022741"/>
    </source>
</evidence>
<feature type="region of interest" description="Disordered" evidence="9">
    <location>
        <begin position="1148"/>
        <end position="1198"/>
    </location>
</feature>
<evidence type="ECO:0000256" key="6">
    <source>
        <dbReference type="ARBA" id="ARBA00023464"/>
    </source>
</evidence>
<keyword evidence="4 8" id="KW-0418">Kinase</keyword>
<dbReference type="InterPro" id="IPR044769">
    <property type="entry name" value="PIKfyve_PIPKc"/>
</dbReference>
<dbReference type="InterPro" id="IPR027409">
    <property type="entry name" value="GroEL-like_apical_dom_sf"/>
</dbReference>
<dbReference type="GO" id="GO:0005524">
    <property type="term" value="F:ATP binding"/>
    <property type="evidence" value="ECO:0007669"/>
    <property type="project" value="UniProtKB-UniRule"/>
</dbReference>
<dbReference type="GO" id="GO:0000285">
    <property type="term" value="F:1-phosphatidylinositol-3-phosphate 5-kinase activity"/>
    <property type="evidence" value="ECO:0007669"/>
    <property type="project" value="UniProtKB-EC"/>
</dbReference>
<comment type="subunit">
    <text evidence="6">Component of the PI(3,5)P2 regulatory complex at least composed of ATG18, SAC/FIG4, FAB1 and VAC14.</text>
</comment>
<evidence type="ECO:0000256" key="9">
    <source>
        <dbReference type="SAM" id="MobiDB-lite"/>
    </source>
</evidence>
<reference evidence="11" key="2">
    <citation type="submission" date="2021-03" db="UniProtKB">
        <authorList>
            <consortium name="EnsemblPlants"/>
        </authorList>
    </citation>
    <scope>IDENTIFICATION</scope>
</reference>
<dbReference type="PROSITE" id="PS51455">
    <property type="entry name" value="PIPK"/>
    <property type="match status" value="1"/>
</dbReference>
<dbReference type="OMA" id="WQSFGSM"/>
<dbReference type="SMR" id="A0A803LJQ8"/>
<dbReference type="GeneID" id="110694445"/>
<dbReference type="Gramene" id="AUR62014205-RA">
    <property type="protein sequence ID" value="AUR62014205-RA:cds"/>
    <property type="gene ID" value="AUR62014205"/>
</dbReference>
<dbReference type="GO" id="GO:0090332">
    <property type="term" value="P:stomatal closure"/>
    <property type="evidence" value="ECO:0007669"/>
    <property type="project" value="EnsemblPlants"/>
</dbReference>
<dbReference type="Proteomes" id="UP000596660">
    <property type="component" value="Unplaced"/>
</dbReference>
<dbReference type="Pfam" id="PF00118">
    <property type="entry name" value="Cpn60_TCP1"/>
    <property type="match status" value="1"/>
</dbReference>
<dbReference type="GO" id="GO:0010008">
    <property type="term" value="C:endosome membrane"/>
    <property type="evidence" value="ECO:0007669"/>
    <property type="project" value="TreeGrafter"/>
</dbReference>
<dbReference type="PANTHER" id="PTHR45748:SF14">
    <property type="entry name" value="1-PHOSPHATIDYLINOSITOL-3-PHOSPHATE 5-KINASE FAB1C-RELATED"/>
    <property type="match status" value="1"/>
</dbReference>
<dbReference type="FunFam" id="3.50.7.10:FF:000007">
    <property type="entry name" value="1-phosphatidylinositol 3-phosphate 5-kinase isoform X1"/>
    <property type="match status" value="1"/>
</dbReference>
<dbReference type="CDD" id="cd03334">
    <property type="entry name" value="Fab1_TCP"/>
    <property type="match status" value="1"/>
</dbReference>
<keyword evidence="3 8" id="KW-0547">Nucleotide-binding</keyword>
<dbReference type="OrthoDB" id="158357at2759"/>
<protein>
    <recommendedName>
        <fullName evidence="1">1-phosphatidylinositol-3-phosphate 5-kinase</fullName>
        <ecNumber evidence="1">2.7.1.150</ecNumber>
    </recommendedName>
    <alternativeName>
        <fullName evidence="7">Phosphatidylinositol 3-phosphate 5-kinase type III</fullName>
    </alternativeName>
</protein>
<accession>A0A803LJQ8</accession>
<evidence type="ECO:0000256" key="7">
    <source>
        <dbReference type="ARBA" id="ARBA00077223"/>
    </source>
</evidence>
<feature type="compositionally biased region" description="Polar residues" evidence="9">
    <location>
        <begin position="1160"/>
        <end position="1173"/>
    </location>
</feature>
<dbReference type="FunFam" id="3.30.810.10:FF:000001">
    <property type="entry name" value="1-phosphatidylinositol 3-phosphate 5-kinase FAB1"/>
    <property type="match status" value="1"/>
</dbReference>
<feature type="compositionally biased region" description="Basic and acidic residues" evidence="9">
    <location>
        <begin position="1148"/>
        <end position="1157"/>
    </location>
</feature>
<dbReference type="GO" id="GO:0046854">
    <property type="term" value="P:phosphatidylinositol phosphate biosynthetic process"/>
    <property type="evidence" value="ECO:0007669"/>
    <property type="project" value="TreeGrafter"/>
</dbReference>
<reference evidence="11" key="1">
    <citation type="journal article" date="2017" name="Nature">
        <title>The genome of Chenopodium quinoa.</title>
        <authorList>
            <person name="Jarvis D.E."/>
            <person name="Ho Y.S."/>
            <person name="Lightfoot D.J."/>
            <person name="Schmoeckel S.M."/>
            <person name="Li B."/>
            <person name="Borm T.J.A."/>
            <person name="Ohyanagi H."/>
            <person name="Mineta K."/>
            <person name="Michell C.T."/>
            <person name="Saber N."/>
            <person name="Kharbatia N.M."/>
            <person name="Rupper R.R."/>
            <person name="Sharp A.R."/>
            <person name="Dally N."/>
            <person name="Boughton B.A."/>
            <person name="Woo Y.H."/>
            <person name="Gao G."/>
            <person name="Schijlen E.G.W.M."/>
            <person name="Guo X."/>
            <person name="Momin A.A."/>
            <person name="Negrao S."/>
            <person name="Al-Babili S."/>
            <person name="Gehring C."/>
            <person name="Roessner U."/>
            <person name="Jung C."/>
            <person name="Murphy K."/>
            <person name="Arold S.T."/>
            <person name="Gojobori T."/>
            <person name="van der Linden C.G."/>
            <person name="van Loo E.N."/>
            <person name="Jellen E.N."/>
            <person name="Maughan P.J."/>
            <person name="Tester M."/>
        </authorList>
    </citation>
    <scope>NUCLEOTIDE SEQUENCE [LARGE SCALE GENOMIC DNA]</scope>
    <source>
        <strain evidence="11">cv. PI 614886</strain>
    </source>
</reference>
<sequence>MGVLNSSPLQDLIDKFRSWASLGKITTLSCSSDMDMVESSCCQCELKFSESCLKYSCLGCKRLLCASCVRGSGARVVIATFSGNRNGDHLEKVIKACKFCSKPSKRHIEKIYPSESPRASPEPLSPPVDCDDISNNIIAERTEDDFVSHTVGFQDHNICSQNMSSSRMLSYPSQISLHHSPIQSDEEPEESGRHFFSSTSEYCHDSSDIDTSSLSFRNECYSFRSADSSPLDSPSRFNINTPRAGCPVQQTIGGSPKPKHDCPTSVAVLKRLDRGTGNPANVDGRFDEVTIIVKENEELPKPLDFENIGHIWHPPLPEDDNDEAERNYFEYDDDDDDVGVSGGVFSSTVSLPDLCPAKESHNDEQGKPLRSAIQSHFRALVSQLLQDEGVEIGKEMGSQDWLEIVSNLAWQAANFVKPDTSKGGSMDPGDYVKIKCIASGSPSESTLIKGIACTKNIKHKRMTSQYKTPRLLLVGGSLEYQRAQNQLASFNTLLEEEMNHLKVIVSKIEAHRPNVLLVEKSVSSYAQEYLLEKEISLVLNVKRTLLERIARCTGALITPSVDKISVARLGHCELFRLERVSETLETANQFNKRPSKTLMFFEGCPRRLGCTILLKGLCREELKRIKHVVQYSVFAAYHLSLETSFLADEGAHLPKMALKQSYSEQTKIVGDNATSTLPCSDAVAPSQQSSDVVASSGRFVDKMESSQQEVSLELLSSLSGLPADATTDKKLPHMPTDGSLLNAIVESTSPACDNYILGFSDSGSSVVDPVQSKLHEKVFPDEGKLKEMDNIDENEVSGDYITSTESHQSILVSFSSRCVAKGTLCERSRLLRIRFYGSFDKPLGRYLRDDLFDQTSLCRSCKEPVEAHVQCYTHKQGVLSINVRRLDKEKLPGERDGKIWMWHRCLKCAQVDNVPPATRRVILSEAAWGLSFGKFLELSFSNHATANRVASCGHSLQRDCLRFYGFGSMVVFFHYSPIDILTVHLPPSVLEFNGQSKRDWMKREVEDLKSKMETFYAEVSDVLHVMEQKSTFSRGASMDSVDLHKHILEFKDILDKERNHYLDLLQLAMDDNLQLVERSFDVLELNQLHRSLLVGSHTWDRRFYSLDSLLNSGSYKLEGSGDIGSHAELKELKNDLIKDSKFLVDRAEDEGHTESHSLEYPSSDTLQHSQQEESYMDGEITCSDKSSETLHSPASNLSDKIDSAWTGTDVDVPEAAPVSQVIQADNLPLKRLMGPARVCSFDSAMRLEEKLLRRLHSASQLSAVRSFHASGDYRNMIKEPTPSVMRTFSQVIPHEAQFMPSFISASHMFEGPRLLLPQTGQNELVIAVYDDEPTSVISYALCSTEYDNWICDKSSQKINSWSGKDLQREDSTVSTFLSWQSIGSLELDYINYGSYCSEDSLSRTNSSVNDQKRSPHLQITFDDDSSTAVGKVKFSVTCYFAKQFDMLQEKCCPNKLDFVRSLSRCRRWSAQGGKSNVYFAKSMDERFIIKQVTKTELESFQEFAAEYFKYLNDSLDSGSPTCLAKVLGIFQVTVKHLKGGRETKMDLMVMENLFYKRNISKIYDLKGSSRSRYNSDTTGANKVLLDMNLLETLRTNPIFLGSKAKRRLERAVWNDTSFLASVDVMDYSLLVGVDEERKELVLGIIDFMRQYTWDKHLETWVKASGILGGLKNASPTIISPKQYKRRFRKAMTTYFLTVPDQWSS</sequence>
<feature type="domain" description="PIPK" evidence="10">
    <location>
        <begin position="1375"/>
        <end position="1695"/>
    </location>
</feature>
<dbReference type="EC" id="2.7.1.150" evidence="1"/>
<evidence type="ECO:0000313" key="12">
    <source>
        <dbReference type="Proteomes" id="UP000596660"/>
    </source>
</evidence>
<dbReference type="SUPFAM" id="SSF52029">
    <property type="entry name" value="GroEL apical domain-like"/>
    <property type="match status" value="1"/>
</dbReference>
<evidence type="ECO:0000256" key="1">
    <source>
        <dbReference type="ARBA" id="ARBA00012009"/>
    </source>
</evidence>
<evidence type="ECO:0000259" key="10">
    <source>
        <dbReference type="PROSITE" id="PS51455"/>
    </source>
</evidence>
<dbReference type="CDD" id="cd17300">
    <property type="entry name" value="PIPKc_PIKfyve"/>
    <property type="match status" value="1"/>
</dbReference>
<evidence type="ECO:0000256" key="2">
    <source>
        <dbReference type="ARBA" id="ARBA00022679"/>
    </source>
</evidence>
<evidence type="ECO:0000256" key="4">
    <source>
        <dbReference type="ARBA" id="ARBA00022777"/>
    </source>
</evidence>
<name>A0A803LJQ8_CHEQI</name>
<organism evidence="11 12">
    <name type="scientific">Chenopodium quinoa</name>
    <name type="common">Quinoa</name>
    <dbReference type="NCBI Taxonomy" id="63459"/>
    <lineage>
        <taxon>Eukaryota</taxon>
        <taxon>Viridiplantae</taxon>
        <taxon>Streptophyta</taxon>
        <taxon>Embryophyta</taxon>
        <taxon>Tracheophyta</taxon>
        <taxon>Spermatophyta</taxon>
        <taxon>Magnoliopsida</taxon>
        <taxon>eudicotyledons</taxon>
        <taxon>Gunneridae</taxon>
        <taxon>Pentapetalae</taxon>
        <taxon>Caryophyllales</taxon>
        <taxon>Chenopodiaceae</taxon>
        <taxon>Chenopodioideae</taxon>
        <taxon>Atripliceae</taxon>
        <taxon>Chenopodium</taxon>
    </lineage>
</organism>
<dbReference type="Gene3D" id="3.30.800.10">
    <property type="entry name" value="Phosphatidylinositol Phosphate Kinase II Beta"/>
    <property type="match status" value="1"/>
</dbReference>
<dbReference type="Gene3D" id="3.30.810.10">
    <property type="entry name" value="2-Layer Sandwich"/>
    <property type="match status" value="1"/>
</dbReference>
<dbReference type="InterPro" id="IPR002498">
    <property type="entry name" value="PInositol-4-P-4/5-kinase_core"/>
</dbReference>
<keyword evidence="5 8" id="KW-0067">ATP-binding</keyword>
<dbReference type="Pfam" id="PF01504">
    <property type="entry name" value="PIP5K"/>
    <property type="match status" value="1"/>
</dbReference>
<evidence type="ECO:0000256" key="8">
    <source>
        <dbReference type="PROSITE-ProRule" id="PRU00781"/>
    </source>
</evidence>
<feature type="compositionally biased region" description="Polar residues" evidence="9">
    <location>
        <begin position="1189"/>
        <end position="1198"/>
    </location>
</feature>
<dbReference type="InterPro" id="IPR027484">
    <property type="entry name" value="PInositol-4-P-5-kinase_N"/>
</dbReference>
<dbReference type="InterPro" id="IPR002423">
    <property type="entry name" value="Cpn60/GroEL/TCP-1"/>
</dbReference>
<dbReference type="KEGG" id="cqi:110694445"/>
<dbReference type="SMART" id="SM00330">
    <property type="entry name" value="PIPKc"/>
    <property type="match status" value="1"/>
</dbReference>
<dbReference type="Gene3D" id="3.50.7.10">
    <property type="entry name" value="GroEL"/>
    <property type="match status" value="1"/>
</dbReference>
<dbReference type="EnsemblPlants" id="AUR62014205-RA">
    <property type="protein sequence ID" value="AUR62014205-RA:cds"/>
    <property type="gene ID" value="AUR62014205"/>
</dbReference>
<evidence type="ECO:0000256" key="5">
    <source>
        <dbReference type="ARBA" id="ARBA00022840"/>
    </source>
</evidence>
<feature type="region of interest" description="Disordered" evidence="9">
    <location>
        <begin position="177"/>
        <end position="198"/>
    </location>
</feature>
<proteinExistence type="predicted"/>
<dbReference type="RefSeq" id="XP_021727305.1">
    <property type="nucleotide sequence ID" value="XM_021871613.1"/>
</dbReference>
<dbReference type="PANTHER" id="PTHR45748">
    <property type="entry name" value="1-PHOSPHATIDYLINOSITOL 3-PHOSPHATE 5-KINASE-RELATED"/>
    <property type="match status" value="1"/>
</dbReference>
<dbReference type="InterPro" id="IPR027483">
    <property type="entry name" value="PInositol-4-P-4/5-kinase_C_sf"/>
</dbReference>
<dbReference type="SUPFAM" id="SSF56104">
    <property type="entry name" value="SAICAR synthase-like"/>
    <property type="match status" value="1"/>
</dbReference>
<gene>
    <name evidence="11" type="primary">LOC110694445</name>
</gene>
<dbReference type="FunFam" id="3.30.800.10:FF:000010">
    <property type="entry name" value="Putative 1-phosphatidylinositol-3-phosphate 5-kinase FAB1C"/>
    <property type="match status" value="1"/>
</dbReference>
<keyword evidence="2 8" id="KW-0808">Transferase</keyword>
<evidence type="ECO:0000313" key="11">
    <source>
        <dbReference type="EnsemblPlants" id="AUR62014205-RA:cds"/>
    </source>
</evidence>
<keyword evidence="12" id="KW-1185">Reference proteome</keyword>